<keyword evidence="3" id="KW-0813">Transport</keyword>
<dbReference type="PANTHER" id="PTHR30269:SF0">
    <property type="entry name" value="MEMBRANE TRANSPORTER PROTEIN YFCA-RELATED"/>
    <property type="match status" value="1"/>
</dbReference>
<comment type="subcellular location">
    <subcellularLocation>
        <location evidence="1 8">Cell membrane</location>
        <topology evidence="1 8">Multi-pass membrane protein</topology>
    </subcellularLocation>
</comment>
<protein>
    <recommendedName>
        <fullName evidence="8">Probable membrane transporter protein</fullName>
    </recommendedName>
</protein>
<dbReference type="Proteomes" id="UP000005868">
    <property type="component" value="Chromosome"/>
</dbReference>
<dbReference type="HOGENOM" id="CLU_045498_2_3_0"/>
<keyword evidence="7 8" id="KW-0472">Membrane</keyword>
<comment type="similarity">
    <text evidence="2 8">Belongs to the 4-toluene sulfonate uptake permease (TSUP) (TC 2.A.102) family.</text>
</comment>
<evidence type="ECO:0000256" key="5">
    <source>
        <dbReference type="ARBA" id="ARBA00022692"/>
    </source>
</evidence>
<reference evidence="10" key="1">
    <citation type="submission" date="2011-10" db="EMBL/GenBank/DDBJ databases">
        <title>The complete genome of chromosome of Thermovirga lienii DSM 17291.</title>
        <authorList>
            <consortium name="US DOE Joint Genome Institute (JGI-PGF)"/>
            <person name="Lucas S."/>
            <person name="Copeland A."/>
            <person name="Lapidus A."/>
            <person name="Glavina del Rio T."/>
            <person name="Dalin E."/>
            <person name="Tice H."/>
            <person name="Bruce D."/>
            <person name="Goodwin L."/>
            <person name="Pitluck S."/>
            <person name="Peters L."/>
            <person name="Mikhailova N."/>
            <person name="Saunders E."/>
            <person name="Kyrpides N."/>
            <person name="Mavromatis K."/>
            <person name="Ivanova N."/>
            <person name="Last F.I."/>
            <person name="Brettin T."/>
            <person name="Detter J.C."/>
            <person name="Han C."/>
            <person name="Larimer F."/>
            <person name="Land M."/>
            <person name="Hauser L."/>
            <person name="Markowitz V."/>
            <person name="Cheng J.-F."/>
            <person name="Hugenholtz P."/>
            <person name="Woyke T."/>
            <person name="Wu D."/>
            <person name="Spring S."/>
            <person name="Schroeder M."/>
            <person name="Brambilla E.-M."/>
            <person name="Klenk H.-P."/>
            <person name="Eisen J.A."/>
        </authorList>
    </citation>
    <scope>NUCLEOTIDE SEQUENCE [LARGE SCALE GENOMIC DNA]</scope>
    <source>
        <strain evidence="10">ATCC BAA-1197 / DSM 17291 / Cas60314</strain>
    </source>
</reference>
<name>G7V6W9_THELD</name>
<dbReference type="STRING" id="580340.Tlie_1432"/>
<dbReference type="OrthoDB" id="554695at2"/>
<evidence type="ECO:0000313" key="9">
    <source>
        <dbReference type="EMBL" id="AER67158.1"/>
    </source>
</evidence>
<evidence type="ECO:0000256" key="2">
    <source>
        <dbReference type="ARBA" id="ARBA00009142"/>
    </source>
</evidence>
<feature type="transmembrane region" description="Helical" evidence="8">
    <location>
        <begin position="174"/>
        <end position="192"/>
    </location>
</feature>
<dbReference type="AlphaFoldDB" id="G7V6W9"/>
<gene>
    <name evidence="9" type="ordered locus">Tlie_1432</name>
</gene>
<dbReference type="eggNOG" id="COG0730">
    <property type="taxonomic scope" value="Bacteria"/>
</dbReference>
<feature type="transmembrane region" description="Helical" evidence="8">
    <location>
        <begin position="199"/>
        <end position="221"/>
    </location>
</feature>
<accession>G7V6W9</accession>
<keyword evidence="10" id="KW-1185">Reference proteome</keyword>
<evidence type="ECO:0000256" key="6">
    <source>
        <dbReference type="ARBA" id="ARBA00022989"/>
    </source>
</evidence>
<proteinExistence type="inferred from homology"/>
<reference evidence="9 10" key="2">
    <citation type="journal article" date="2012" name="Stand. Genomic Sci.">
        <title>Genome sequence of the moderately thermophilic, amino-acid-degrading and sulfur-reducing bacterium Thermovirga lienii type strain (Cas60314(T)).</title>
        <authorList>
            <person name="Goker M."/>
            <person name="Saunders E."/>
            <person name="Lapidus A."/>
            <person name="Nolan M."/>
            <person name="Lucas S."/>
            <person name="Hammon N."/>
            <person name="Deshpande S."/>
            <person name="Cheng J.F."/>
            <person name="Han C."/>
            <person name="Tapia R."/>
            <person name="Goodwin L.A."/>
            <person name="Pitluck S."/>
            <person name="Liolios K."/>
            <person name="Mavromatis K."/>
            <person name="Pagani I."/>
            <person name="Ivanova N."/>
            <person name="Mikhailova N."/>
            <person name="Pati A."/>
            <person name="Chen A."/>
            <person name="Palaniappan K."/>
            <person name="Land M."/>
            <person name="Chang Y.J."/>
            <person name="Jeffries C.D."/>
            <person name="Brambilla E.M."/>
            <person name="Rohde M."/>
            <person name="Spring S."/>
            <person name="Detter J.C."/>
            <person name="Woyke T."/>
            <person name="Bristow J."/>
            <person name="Eisen J.A."/>
            <person name="Markowitz V."/>
            <person name="Hugenholtz P."/>
            <person name="Kyrpides N.C."/>
            <person name="Klenk H.P."/>
        </authorList>
    </citation>
    <scope>NUCLEOTIDE SEQUENCE [LARGE SCALE GENOMIC DNA]</scope>
    <source>
        <strain evidence="10">ATCC BAA-1197 / DSM 17291 / Cas60314</strain>
    </source>
</reference>
<organism evidence="9 10">
    <name type="scientific">Thermovirga lienii (strain ATCC BAA-1197 / DSM 17291 / Cas60314)</name>
    <dbReference type="NCBI Taxonomy" id="580340"/>
    <lineage>
        <taxon>Bacteria</taxon>
        <taxon>Thermotogati</taxon>
        <taxon>Synergistota</taxon>
        <taxon>Synergistia</taxon>
        <taxon>Synergistales</taxon>
        <taxon>Thermovirgaceae</taxon>
        <taxon>Thermovirga</taxon>
    </lineage>
</organism>
<feature type="transmembrane region" description="Helical" evidence="8">
    <location>
        <begin position="6"/>
        <end position="39"/>
    </location>
</feature>
<dbReference type="EMBL" id="CP003096">
    <property type="protein sequence ID" value="AER67158.1"/>
    <property type="molecule type" value="Genomic_DNA"/>
</dbReference>
<sequence length="250" mass="26872">MDFITLILTMLVGVVAGFLNTIAGGGSLLTLPFLVFLGLEASVANATNRVAILLQNVVGTLRFRRKGVLDLKEAMFLAFPALLGAVLGTYVVINIEERFLKLVIAAVISIMAFLLVFKPKMWETQKEKHFPIWAKVPIFFLIGVYGGFIQAGVGFILIWALVGVVGKDLVRANALKVAIVLAYTTVSLALFMSKGMVDFAIGFSLAAGNMCGAYIGAWFAVSKGNRWIRYILAAAVFVSAIRMAMGALGA</sequence>
<dbReference type="InterPro" id="IPR002781">
    <property type="entry name" value="TM_pro_TauE-like"/>
</dbReference>
<keyword evidence="5 8" id="KW-0812">Transmembrane</keyword>
<dbReference type="GO" id="GO:0005886">
    <property type="term" value="C:plasma membrane"/>
    <property type="evidence" value="ECO:0007669"/>
    <property type="project" value="UniProtKB-SubCell"/>
</dbReference>
<evidence type="ECO:0000256" key="3">
    <source>
        <dbReference type="ARBA" id="ARBA00022448"/>
    </source>
</evidence>
<dbReference type="KEGG" id="tli:Tlie_1432"/>
<dbReference type="Pfam" id="PF01925">
    <property type="entry name" value="TauE"/>
    <property type="match status" value="1"/>
</dbReference>
<feature type="transmembrane region" description="Helical" evidence="8">
    <location>
        <begin position="74"/>
        <end position="93"/>
    </location>
</feature>
<evidence type="ECO:0000256" key="8">
    <source>
        <dbReference type="RuleBase" id="RU363041"/>
    </source>
</evidence>
<dbReference type="InterPro" id="IPR052017">
    <property type="entry name" value="TSUP"/>
</dbReference>
<evidence type="ECO:0000313" key="10">
    <source>
        <dbReference type="Proteomes" id="UP000005868"/>
    </source>
</evidence>
<dbReference type="PANTHER" id="PTHR30269">
    <property type="entry name" value="TRANSMEMBRANE PROTEIN YFCA"/>
    <property type="match status" value="1"/>
</dbReference>
<keyword evidence="6 8" id="KW-1133">Transmembrane helix</keyword>
<keyword evidence="4 8" id="KW-1003">Cell membrane</keyword>
<feature type="transmembrane region" description="Helical" evidence="8">
    <location>
        <begin position="227"/>
        <end position="248"/>
    </location>
</feature>
<evidence type="ECO:0000256" key="1">
    <source>
        <dbReference type="ARBA" id="ARBA00004651"/>
    </source>
</evidence>
<feature type="transmembrane region" description="Helical" evidence="8">
    <location>
        <begin position="99"/>
        <end position="117"/>
    </location>
</feature>
<feature type="transmembrane region" description="Helical" evidence="8">
    <location>
        <begin position="138"/>
        <end position="162"/>
    </location>
</feature>
<evidence type="ECO:0000256" key="4">
    <source>
        <dbReference type="ARBA" id="ARBA00022475"/>
    </source>
</evidence>
<evidence type="ECO:0000256" key="7">
    <source>
        <dbReference type="ARBA" id="ARBA00023136"/>
    </source>
</evidence>